<dbReference type="InterPro" id="IPR039569">
    <property type="entry name" value="FAS1-like_DH_region"/>
</dbReference>
<reference evidence="2 3" key="1">
    <citation type="submission" date="2018-07" db="EMBL/GenBank/DDBJ databases">
        <title>Rhodosalinus sp. strain E84T genomic sequence and assembly.</title>
        <authorList>
            <person name="Liu Z.-W."/>
            <person name="Lu D.-C."/>
        </authorList>
    </citation>
    <scope>NUCLEOTIDE SEQUENCE [LARGE SCALE GENOMIC DNA]</scope>
    <source>
        <strain evidence="2 3">E84</strain>
    </source>
</reference>
<proteinExistence type="predicted"/>
<name>A0A365U8Q6_9RHOB</name>
<evidence type="ECO:0000313" key="2">
    <source>
        <dbReference type="EMBL" id="RBI84927.1"/>
    </source>
</evidence>
<dbReference type="RefSeq" id="WP_113289255.1">
    <property type="nucleotide sequence ID" value="NZ_QNTQ01000008.1"/>
</dbReference>
<comment type="caution">
    <text evidence="2">The sequence shown here is derived from an EMBL/GenBank/DDBJ whole genome shotgun (WGS) entry which is preliminary data.</text>
</comment>
<evidence type="ECO:0000313" key="3">
    <source>
        <dbReference type="Proteomes" id="UP000253370"/>
    </source>
</evidence>
<dbReference type="OrthoDB" id="7183822at2"/>
<dbReference type="SUPFAM" id="SSF54637">
    <property type="entry name" value="Thioesterase/thiol ester dehydrase-isomerase"/>
    <property type="match status" value="2"/>
</dbReference>
<dbReference type="GO" id="GO:0019171">
    <property type="term" value="F:(3R)-hydroxyacyl-[acyl-carrier-protein] dehydratase activity"/>
    <property type="evidence" value="ECO:0007669"/>
    <property type="project" value="TreeGrafter"/>
</dbReference>
<dbReference type="PANTHER" id="PTHR28152:SF1">
    <property type="entry name" value="HYDROXYACYL-THIOESTER DEHYDRATASE TYPE 2, MITOCHONDRIAL"/>
    <property type="match status" value="1"/>
</dbReference>
<dbReference type="InterPro" id="IPR052741">
    <property type="entry name" value="Mitochondrial_HTD2"/>
</dbReference>
<protein>
    <submittedName>
        <fullName evidence="2">Acyl dehydratase</fullName>
    </submittedName>
</protein>
<organism evidence="2 3">
    <name type="scientific">Rhodosalinus halophilus</name>
    <dbReference type="NCBI Taxonomy" id="2259333"/>
    <lineage>
        <taxon>Bacteria</taxon>
        <taxon>Pseudomonadati</taxon>
        <taxon>Pseudomonadota</taxon>
        <taxon>Alphaproteobacteria</taxon>
        <taxon>Rhodobacterales</taxon>
        <taxon>Paracoccaceae</taxon>
        <taxon>Rhodosalinus</taxon>
    </lineage>
</organism>
<gene>
    <name evidence="2" type="ORF">DRV85_09665</name>
</gene>
<dbReference type="Gene3D" id="3.10.129.10">
    <property type="entry name" value="Hotdog Thioesterase"/>
    <property type="match status" value="2"/>
</dbReference>
<accession>A0A365U8Q6</accession>
<dbReference type="EMBL" id="QNTQ01000008">
    <property type="protein sequence ID" value="RBI84927.1"/>
    <property type="molecule type" value="Genomic_DNA"/>
</dbReference>
<feature type="domain" description="FAS1-like dehydratase" evidence="1">
    <location>
        <begin position="78"/>
        <end position="142"/>
    </location>
</feature>
<dbReference type="PANTHER" id="PTHR28152">
    <property type="entry name" value="HYDROXYACYL-THIOESTER DEHYDRATASE TYPE 2, MITOCHONDRIAL"/>
    <property type="match status" value="1"/>
</dbReference>
<evidence type="ECO:0000259" key="1">
    <source>
        <dbReference type="Pfam" id="PF13452"/>
    </source>
</evidence>
<dbReference type="Pfam" id="PF13452">
    <property type="entry name" value="FAS1_DH_region"/>
    <property type="match status" value="1"/>
</dbReference>
<dbReference type="AlphaFoldDB" id="A0A365U8Q6"/>
<dbReference type="InterPro" id="IPR029069">
    <property type="entry name" value="HotDog_dom_sf"/>
</dbReference>
<dbReference type="Proteomes" id="UP000253370">
    <property type="component" value="Unassembled WGS sequence"/>
</dbReference>
<keyword evidence="3" id="KW-1185">Reference proteome</keyword>
<sequence length="285" mass="31170">MARDDYDGWIGRTREDCDTASATALSMLAATLSDLPGSLTAPPETGTPLPPLWHWALFHPAAPMDGLGPDGHPKRGGFLPPIDHERRMWAGGALSFHAPLRVGDTVTRRSRIAGIREVENDRGGMVFVTVEHELEGPEGLAVEERQDIVYMPMPARFTPPRKAPAPQTPEAELTLPMPETRLFRFSAATFNAHRIHYDLPYAREVEKYPGLVVHGPMQALCLMALAVAQGGRPPARFTFRGVHPLFAGAPMRAMAWREADAPGLKLCAAAAEGHMTMKATAEWED</sequence>